<dbReference type="AlphaFoldDB" id="A0AAV4UZ40"/>
<name>A0AAV4UZ40_9ARAC</name>
<evidence type="ECO:0000313" key="2">
    <source>
        <dbReference type="EMBL" id="GIY63182.1"/>
    </source>
</evidence>
<keyword evidence="1" id="KW-0472">Membrane</keyword>
<comment type="caution">
    <text evidence="2">The sequence shown here is derived from an EMBL/GenBank/DDBJ whole genome shotgun (WGS) entry which is preliminary data.</text>
</comment>
<feature type="transmembrane region" description="Helical" evidence="1">
    <location>
        <begin position="62"/>
        <end position="79"/>
    </location>
</feature>
<gene>
    <name evidence="2" type="ORF">CDAR_492791</name>
</gene>
<protein>
    <submittedName>
        <fullName evidence="2">Uncharacterized protein</fullName>
    </submittedName>
</protein>
<dbReference type="EMBL" id="BPLQ01012162">
    <property type="protein sequence ID" value="GIY63182.1"/>
    <property type="molecule type" value="Genomic_DNA"/>
</dbReference>
<proteinExistence type="predicted"/>
<organism evidence="2 3">
    <name type="scientific">Caerostris darwini</name>
    <dbReference type="NCBI Taxonomy" id="1538125"/>
    <lineage>
        <taxon>Eukaryota</taxon>
        <taxon>Metazoa</taxon>
        <taxon>Ecdysozoa</taxon>
        <taxon>Arthropoda</taxon>
        <taxon>Chelicerata</taxon>
        <taxon>Arachnida</taxon>
        <taxon>Araneae</taxon>
        <taxon>Araneomorphae</taxon>
        <taxon>Entelegynae</taxon>
        <taxon>Araneoidea</taxon>
        <taxon>Araneidae</taxon>
        <taxon>Caerostris</taxon>
    </lineage>
</organism>
<dbReference type="Proteomes" id="UP001054837">
    <property type="component" value="Unassembled WGS sequence"/>
</dbReference>
<keyword evidence="1" id="KW-0812">Transmembrane</keyword>
<reference evidence="2 3" key="1">
    <citation type="submission" date="2021-06" db="EMBL/GenBank/DDBJ databases">
        <title>Caerostris darwini draft genome.</title>
        <authorList>
            <person name="Kono N."/>
            <person name="Arakawa K."/>
        </authorList>
    </citation>
    <scope>NUCLEOTIDE SEQUENCE [LARGE SCALE GENOMIC DNA]</scope>
</reference>
<sequence>MRWLANDLKVASCEKGYPMMHLFPADMDNCLSVEVHPFILYSRWKNFNRVHDIRDWTVRVNISHYVLSLILIFLYSGILPNPLRNLPYIVEVFHNIGKYDLYILYEMFYSYPESEHRVDRYESLVFDTSVSLTFRSGMRIDATCRLGHRRLQFPSHCKGDLAWLLQ</sequence>
<accession>A0AAV4UZ40</accession>
<evidence type="ECO:0000256" key="1">
    <source>
        <dbReference type="SAM" id="Phobius"/>
    </source>
</evidence>
<keyword evidence="1" id="KW-1133">Transmembrane helix</keyword>
<evidence type="ECO:0000313" key="3">
    <source>
        <dbReference type="Proteomes" id="UP001054837"/>
    </source>
</evidence>
<keyword evidence="3" id="KW-1185">Reference proteome</keyword>